<sequence>MDTQVTATTRKRKAPMGDDAPTADANPCCDIAALPPEILSMILVRLGDRDFVACLFAARAFHLDDPAAYEARAKRWRGCTTPADFCRVGNIDALNSMYDCGDLCGEDALELVPHAVAADQADVFAWLCSKDKSCVREAAGHLAGPRVLTFLIDRHCDVVYAQARKIIRRAIHRDQLDVVRLMDRTLLGDHFDGSLDYAASETRLDIVAYLQERRPESGSPAALDCAAANGDIEMARLLCDSRSDGCGRMAIAWAAQGGHVPIMDLLRRRYPDARCSENALPWAASGGRLEAVVWLHGPRRAPCIPGLVSYCSDPAVRSWIERNGCPCSTKPAHGDAQCYYMERLLNSEWEGYWEYHRGNMEARLARRRSVARARLAASTDTATVAAPEKAL</sequence>
<dbReference type="SUPFAM" id="SSF48403">
    <property type="entry name" value="Ankyrin repeat"/>
    <property type="match status" value="1"/>
</dbReference>
<evidence type="ECO:0000313" key="2">
    <source>
        <dbReference type="EMBL" id="BCU02877.1"/>
    </source>
</evidence>
<dbReference type="PANTHER" id="PTHR46586:SF3">
    <property type="entry name" value="ANKYRIN REPEAT-CONTAINING PROTEIN"/>
    <property type="match status" value="1"/>
</dbReference>
<evidence type="ECO:0000256" key="1">
    <source>
        <dbReference type="SAM" id="MobiDB-lite"/>
    </source>
</evidence>
<dbReference type="EMBL" id="LC625835">
    <property type="protein sequence ID" value="BCU02877.1"/>
    <property type="molecule type" value="Genomic_DNA"/>
</dbReference>
<dbReference type="SUPFAM" id="SSF81383">
    <property type="entry name" value="F-box domain"/>
    <property type="match status" value="1"/>
</dbReference>
<dbReference type="Proteomes" id="UP001253637">
    <property type="component" value="Segment"/>
</dbReference>
<dbReference type="InterPro" id="IPR052050">
    <property type="entry name" value="SecEffector_AnkRepeat"/>
</dbReference>
<dbReference type="InterPro" id="IPR036770">
    <property type="entry name" value="Ankyrin_rpt-contain_sf"/>
</dbReference>
<name>A0A811BPG2_9VIRU</name>
<reference evidence="2" key="1">
    <citation type="submission" date="2021-04" db="EMBL/GenBank/DDBJ databases">
        <title>Draft Genome Sequence of Pandoravirus japonicus, Isolated from the Sabaishi River of Niigata, Japan.</title>
        <authorList>
            <person name="Hosokawa N."/>
            <person name="Takahashi H."/>
            <person name="Aoki K."/>
            <person name="Takemura M."/>
        </authorList>
    </citation>
    <scope>NUCLEOTIDE SEQUENCE</scope>
</reference>
<dbReference type="InterPro" id="IPR002110">
    <property type="entry name" value="Ankyrin_rpt"/>
</dbReference>
<dbReference type="InterPro" id="IPR036047">
    <property type="entry name" value="F-box-like_dom_sf"/>
</dbReference>
<evidence type="ECO:0000313" key="3">
    <source>
        <dbReference type="Proteomes" id="UP001253637"/>
    </source>
</evidence>
<accession>A0A811BPG2</accession>
<protein>
    <submittedName>
        <fullName evidence="2">Ankyrin repeat domain containing protein</fullName>
    </submittedName>
</protein>
<feature type="region of interest" description="Disordered" evidence="1">
    <location>
        <begin position="1"/>
        <end position="21"/>
    </location>
</feature>
<organism evidence="2 3">
    <name type="scientific">Pandoravirus japonicus</name>
    <dbReference type="NCBI Taxonomy" id="2823154"/>
    <lineage>
        <taxon>Viruses</taxon>
        <taxon>Pandoravirus</taxon>
    </lineage>
</organism>
<dbReference type="Pfam" id="PF13637">
    <property type="entry name" value="Ank_4"/>
    <property type="match status" value="1"/>
</dbReference>
<dbReference type="Gene3D" id="1.25.40.20">
    <property type="entry name" value="Ankyrin repeat-containing domain"/>
    <property type="match status" value="1"/>
</dbReference>
<proteinExistence type="predicted"/>
<dbReference type="PANTHER" id="PTHR46586">
    <property type="entry name" value="ANKYRIN REPEAT-CONTAINING PROTEIN"/>
    <property type="match status" value="1"/>
</dbReference>